<organism evidence="2">
    <name type="scientific">marine sediment metagenome</name>
    <dbReference type="NCBI Taxonomy" id="412755"/>
    <lineage>
        <taxon>unclassified sequences</taxon>
        <taxon>metagenomes</taxon>
        <taxon>ecological metagenomes</taxon>
    </lineage>
</organism>
<comment type="caution">
    <text evidence="2">The sequence shown here is derived from an EMBL/GenBank/DDBJ whole genome shotgun (WGS) entry which is preliminary data.</text>
</comment>
<dbReference type="InterPro" id="IPR020568">
    <property type="entry name" value="Ribosomal_Su5_D2-typ_SF"/>
</dbReference>
<sequence length="61" mass="6753">MKIRGLTEKLQIALDSGAKTILIPSENKIDFADIPSLILDKLEISFYSDPINAGFKAMELD</sequence>
<dbReference type="GO" id="GO:0006508">
    <property type="term" value="P:proteolysis"/>
    <property type="evidence" value="ECO:0007669"/>
    <property type="project" value="InterPro"/>
</dbReference>
<dbReference type="Pfam" id="PF05362">
    <property type="entry name" value="Lon_C"/>
    <property type="match status" value="1"/>
</dbReference>
<dbReference type="InterPro" id="IPR014721">
    <property type="entry name" value="Ribsml_uS5_D2-typ_fold_subgr"/>
</dbReference>
<dbReference type="Gene3D" id="3.30.230.10">
    <property type="match status" value="1"/>
</dbReference>
<proteinExistence type="predicted"/>
<feature type="domain" description="Lon proteolytic" evidence="1">
    <location>
        <begin position="2"/>
        <end position="48"/>
    </location>
</feature>
<evidence type="ECO:0000259" key="1">
    <source>
        <dbReference type="Pfam" id="PF05362"/>
    </source>
</evidence>
<accession>A0A0F9ISH2</accession>
<reference evidence="2" key="1">
    <citation type="journal article" date="2015" name="Nature">
        <title>Complex archaea that bridge the gap between prokaryotes and eukaryotes.</title>
        <authorList>
            <person name="Spang A."/>
            <person name="Saw J.H."/>
            <person name="Jorgensen S.L."/>
            <person name="Zaremba-Niedzwiedzka K."/>
            <person name="Martijn J."/>
            <person name="Lind A.E."/>
            <person name="van Eijk R."/>
            <person name="Schleper C."/>
            <person name="Guy L."/>
            <person name="Ettema T.J."/>
        </authorList>
    </citation>
    <scope>NUCLEOTIDE SEQUENCE</scope>
</reference>
<dbReference type="AlphaFoldDB" id="A0A0F9ISH2"/>
<protein>
    <recommendedName>
        <fullName evidence="1">Lon proteolytic domain-containing protein</fullName>
    </recommendedName>
</protein>
<dbReference type="EMBL" id="LAZR01013233">
    <property type="protein sequence ID" value="KKM22909.1"/>
    <property type="molecule type" value="Genomic_DNA"/>
</dbReference>
<dbReference type="SUPFAM" id="SSF54211">
    <property type="entry name" value="Ribosomal protein S5 domain 2-like"/>
    <property type="match status" value="1"/>
</dbReference>
<evidence type="ECO:0000313" key="2">
    <source>
        <dbReference type="EMBL" id="KKM22909.1"/>
    </source>
</evidence>
<dbReference type="GO" id="GO:0004252">
    <property type="term" value="F:serine-type endopeptidase activity"/>
    <property type="evidence" value="ECO:0007669"/>
    <property type="project" value="InterPro"/>
</dbReference>
<dbReference type="GO" id="GO:0004176">
    <property type="term" value="F:ATP-dependent peptidase activity"/>
    <property type="evidence" value="ECO:0007669"/>
    <property type="project" value="InterPro"/>
</dbReference>
<gene>
    <name evidence="2" type="ORF">LCGC14_1620540</name>
</gene>
<name>A0A0F9ISH2_9ZZZZ</name>
<dbReference type="InterPro" id="IPR008269">
    <property type="entry name" value="Lon_proteolytic"/>
</dbReference>